<dbReference type="OMA" id="KMPHSVA"/>
<dbReference type="CTD" id="64111"/>
<dbReference type="GO" id="GO:0032277">
    <property type="term" value="P:negative regulation of gonadotropin secretion"/>
    <property type="evidence" value="ECO:0000318"/>
    <property type="project" value="GO_Central"/>
</dbReference>
<dbReference type="HOGENOM" id="CLU_120051_0_0_1"/>
<comment type="function">
    <text evidence="9">Efficiently inhibits forskolin-induced production of cAMP. Acts as a potent negative regulator of gonadotropin synthesis and secretion. Induces secretion of prolactin.</text>
</comment>
<evidence type="ECO:0000256" key="3">
    <source>
        <dbReference type="ARBA" id="ARBA00020574"/>
    </source>
</evidence>
<evidence type="ECO:0000256" key="2">
    <source>
        <dbReference type="ARBA" id="ARBA00006356"/>
    </source>
</evidence>
<evidence type="ECO:0000256" key="7">
    <source>
        <dbReference type="ARBA" id="ARBA00023320"/>
    </source>
</evidence>
<sequence length="210" mass="24155">MDTILVRRLTILTITTSVLVISNSLCVDESMMTNLLSRENVDAEYSKPREAQERMQRSLNVEELRDWGPKNSGFMKLNSAANRAPNSLNNLPLRFGRTFQGERSIKPFVNLPLRFGRHFESGIPRHLPNLPQRFGRTTASGVSKAFSNLAQKLEKPFPPYLLRYSTTRQPWTFRRPQHRNFRNQNFNSYLGKKSGGGELSQENLESRILT</sequence>
<gene>
    <name evidence="12" type="primary">NPVF</name>
</gene>
<feature type="signal peptide" evidence="11">
    <location>
        <begin position="1"/>
        <end position="26"/>
    </location>
</feature>
<dbReference type="AlphaFoldDB" id="K7E9N1"/>
<reference evidence="12" key="2">
    <citation type="submission" date="2025-09" db="UniProtKB">
        <authorList>
            <consortium name="Ensembl"/>
        </authorList>
    </citation>
    <scope>IDENTIFICATION</scope>
    <source>
        <strain evidence="12">Glennie</strain>
    </source>
</reference>
<dbReference type="GO" id="GO:0005576">
    <property type="term" value="C:extracellular region"/>
    <property type="evidence" value="ECO:0007669"/>
    <property type="project" value="UniProtKB-SubCell"/>
</dbReference>
<dbReference type="Bgee" id="ENSOANG00000031573">
    <property type="expression patterns" value="Expressed in testis and 1 other cell type or tissue"/>
</dbReference>
<name>K7E9N1_ORNAN</name>
<evidence type="ECO:0000256" key="11">
    <source>
        <dbReference type="SAM" id="SignalP"/>
    </source>
</evidence>
<dbReference type="RefSeq" id="XP_007665534.1">
    <property type="nucleotide sequence ID" value="XM_007667344.3"/>
</dbReference>
<dbReference type="InParanoid" id="K7E9N1"/>
<evidence type="ECO:0000256" key="1">
    <source>
        <dbReference type="ARBA" id="ARBA00004613"/>
    </source>
</evidence>
<feature type="chain" id="PRO_5003900517" description="Pro-FMRFamide-related neuropeptide VF" evidence="11">
    <location>
        <begin position="27"/>
        <end position="210"/>
    </location>
</feature>
<keyword evidence="6" id="KW-0027">Amidation</keyword>
<evidence type="ECO:0000256" key="8">
    <source>
        <dbReference type="ARBA" id="ARBA00045318"/>
    </source>
</evidence>
<reference evidence="12" key="1">
    <citation type="submission" date="2025-08" db="UniProtKB">
        <authorList>
            <consortium name="Ensembl"/>
        </authorList>
    </citation>
    <scope>IDENTIFICATION</scope>
    <source>
        <strain evidence="12">Glennie</strain>
    </source>
</reference>
<comment type="function">
    <text evidence="8">Efficiently inhibits forskolin-induced production of cAMP. Blocks morphine-induced analgesia.</text>
</comment>
<keyword evidence="13" id="KW-1185">Reference proteome</keyword>
<proteinExistence type="inferred from homology"/>
<dbReference type="GO" id="GO:0007218">
    <property type="term" value="P:neuropeptide signaling pathway"/>
    <property type="evidence" value="ECO:0000318"/>
    <property type="project" value="GO_Central"/>
</dbReference>
<dbReference type="KEGG" id="oaa:103170235"/>
<evidence type="ECO:0000256" key="4">
    <source>
        <dbReference type="ARBA" id="ARBA00022525"/>
    </source>
</evidence>
<evidence type="ECO:0000313" key="13">
    <source>
        <dbReference type="Proteomes" id="UP000002279"/>
    </source>
</evidence>
<accession>K7E9N1</accession>
<dbReference type="STRING" id="9258.ENSOANP00000030238"/>
<dbReference type="InterPro" id="IPR026297">
    <property type="entry name" value="FMRFamide-related/fGRP"/>
</dbReference>
<evidence type="ECO:0000256" key="6">
    <source>
        <dbReference type="ARBA" id="ARBA00022815"/>
    </source>
</evidence>
<evidence type="ECO:0000313" key="12">
    <source>
        <dbReference type="Ensembl" id="ENSOANP00000030238.1"/>
    </source>
</evidence>
<organism evidence="12 13">
    <name type="scientific">Ornithorhynchus anatinus</name>
    <name type="common">Duckbill platypus</name>
    <dbReference type="NCBI Taxonomy" id="9258"/>
    <lineage>
        <taxon>Eukaryota</taxon>
        <taxon>Metazoa</taxon>
        <taxon>Chordata</taxon>
        <taxon>Craniata</taxon>
        <taxon>Vertebrata</taxon>
        <taxon>Euteleostomi</taxon>
        <taxon>Mammalia</taxon>
        <taxon>Monotremata</taxon>
        <taxon>Ornithorhynchidae</taxon>
        <taxon>Ornithorhynchus</taxon>
    </lineage>
</organism>
<keyword evidence="4" id="KW-0964">Secreted</keyword>
<dbReference type="eggNOG" id="ENOG502S5H9">
    <property type="taxonomic scope" value="Eukaryota"/>
</dbReference>
<evidence type="ECO:0000256" key="10">
    <source>
        <dbReference type="SAM" id="MobiDB-lite"/>
    </source>
</evidence>
<dbReference type="GO" id="GO:0005102">
    <property type="term" value="F:signaling receptor binding"/>
    <property type="evidence" value="ECO:0000318"/>
    <property type="project" value="GO_Central"/>
</dbReference>
<feature type="region of interest" description="Disordered" evidence="10">
    <location>
        <begin position="174"/>
        <end position="210"/>
    </location>
</feature>
<keyword evidence="7" id="KW-0527">Neuropeptide</keyword>
<dbReference type="GeneID" id="103170235"/>
<comment type="similarity">
    <text evidence="2">Belongs to the FARP (FMRFamide related peptide) family.</text>
</comment>
<evidence type="ECO:0000256" key="9">
    <source>
        <dbReference type="ARBA" id="ARBA00046154"/>
    </source>
</evidence>
<dbReference type="Ensembl" id="ENSOANT00000039479.2">
    <property type="protein sequence ID" value="ENSOANP00000030238.1"/>
    <property type="gene ID" value="ENSOANG00000031573.2"/>
</dbReference>
<dbReference type="OrthoDB" id="8834619at2759"/>
<dbReference type="PANTHER" id="PTHR14403">
    <property type="entry name" value="RFAMIDE PEPTIDE GONADOTROPIN INHIBITORY HORMONE"/>
    <property type="match status" value="1"/>
</dbReference>
<evidence type="ECO:0000256" key="5">
    <source>
        <dbReference type="ARBA" id="ARBA00022729"/>
    </source>
</evidence>
<dbReference type="GeneTree" id="ENSGT00390000003271"/>
<keyword evidence="5 11" id="KW-0732">Signal</keyword>
<dbReference type="PANTHER" id="PTHR14403:SF6">
    <property type="entry name" value="PRO-FMRFAMIDE-RELATED NEUROPEPTIDE VF"/>
    <property type="match status" value="1"/>
</dbReference>
<dbReference type="Proteomes" id="UP000002279">
    <property type="component" value="Unplaced"/>
</dbReference>
<protein>
    <recommendedName>
        <fullName evidence="3">Pro-FMRFamide-related neuropeptide VF</fullName>
    </recommendedName>
</protein>
<comment type="subcellular location">
    <subcellularLocation>
        <location evidence="1">Secreted</location>
    </subcellularLocation>
</comment>